<dbReference type="EMBL" id="JAHQIW010005828">
    <property type="protein sequence ID" value="KAJ1367253.1"/>
    <property type="molecule type" value="Genomic_DNA"/>
</dbReference>
<dbReference type="AlphaFoldDB" id="A0AAD5WER0"/>
<protein>
    <submittedName>
        <fullName evidence="1">Uncharacterized protein</fullName>
    </submittedName>
</protein>
<evidence type="ECO:0000313" key="1">
    <source>
        <dbReference type="EMBL" id="KAJ1367253.1"/>
    </source>
</evidence>
<dbReference type="Proteomes" id="UP001196413">
    <property type="component" value="Unassembled WGS sequence"/>
</dbReference>
<comment type="caution">
    <text evidence="1">The sequence shown here is derived from an EMBL/GenBank/DDBJ whole genome shotgun (WGS) entry which is preliminary data.</text>
</comment>
<evidence type="ECO:0000313" key="2">
    <source>
        <dbReference type="Proteomes" id="UP001196413"/>
    </source>
</evidence>
<sequence>MPMERACIIVDNTVTAICTNVGAAGDKPCNVLVDPDIKITPVSGPPSTIFGAISVRISLFFLYDLVF</sequence>
<reference evidence="1" key="1">
    <citation type="submission" date="2021-06" db="EMBL/GenBank/DDBJ databases">
        <title>Parelaphostrongylus tenuis whole genome reference sequence.</title>
        <authorList>
            <person name="Garwood T.J."/>
            <person name="Larsen P.A."/>
            <person name="Fountain-Jones N.M."/>
            <person name="Garbe J.R."/>
            <person name="Macchietto M.G."/>
            <person name="Kania S.A."/>
            <person name="Gerhold R.W."/>
            <person name="Richards J.E."/>
            <person name="Wolf T.M."/>
        </authorList>
    </citation>
    <scope>NUCLEOTIDE SEQUENCE</scope>
    <source>
        <strain evidence="1">MNPRO001-30</strain>
        <tissue evidence="1">Meninges</tissue>
    </source>
</reference>
<keyword evidence="2" id="KW-1185">Reference proteome</keyword>
<organism evidence="1 2">
    <name type="scientific">Parelaphostrongylus tenuis</name>
    <name type="common">Meningeal worm</name>
    <dbReference type="NCBI Taxonomy" id="148309"/>
    <lineage>
        <taxon>Eukaryota</taxon>
        <taxon>Metazoa</taxon>
        <taxon>Ecdysozoa</taxon>
        <taxon>Nematoda</taxon>
        <taxon>Chromadorea</taxon>
        <taxon>Rhabditida</taxon>
        <taxon>Rhabditina</taxon>
        <taxon>Rhabditomorpha</taxon>
        <taxon>Strongyloidea</taxon>
        <taxon>Metastrongylidae</taxon>
        <taxon>Parelaphostrongylus</taxon>
    </lineage>
</organism>
<accession>A0AAD5WER0</accession>
<gene>
    <name evidence="1" type="ORF">KIN20_028125</name>
</gene>
<name>A0AAD5WER0_PARTN</name>
<proteinExistence type="predicted"/>